<dbReference type="PROSITE" id="PS50943">
    <property type="entry name" value="HTH_CROC1"/>
    <property type="match status" value="1"/>
</dbReference>
<accession>A0A6B3NHT4</accession>
<dbReference type="InterPro" id="IPR001387">
    <property type="entry name" value="Cro/C1-type_HTH"/>
</dbReference>
<dbReference type="AlphaFoldDB" id="A0A6B3NHT4"/>
<comment type="caution">
    <text evidence="2">The sequence shown here is derived from an EMBL/GenBank/DDBJ whole genome shotgun (WGS) entry which is preliminary data.</text>
</comment>
<dbReference type="GO" id="GO:0003677">
    <property type="term" value="F:DNA binding"/>
    <property type="evidence" value="ECO:0007669"/>
    <property type="project" value="InterPro"/>
</dbReference>
<organism evidence="2">
    <name type="scientific">Symploca sp. SIO1C4</name>
    <dbReference type="NCBI Taxonomy" id="2607765"/>
    <lineage>
        <taxon>Bacteria</taxon>
        <taxon>Bacillati</taxon>
        <taxon>Cyanobacteriota</taxon>
        <taxon>Cyanophyceae</taxon>
        <taxon>Coleofasciculales</taxon>
        <taxon>Coleofasciculaceae</taxon>
        <taxon>Symploca</taxon>
    </lineage>
</organism>
<feature type="domain" description="HTH cro/C1-type" evidence="1">
    <location>
        <begin position="84"/>
        <end position="137"/>
    </location>
</feature>
<dbReference type="Pfam" id="PF01381">
    <property type="entry name" value="HTH_3"/>
    <property type="match status" value="1"/>
</dbReference>
<dbReference type="InterPro" id="IPR010982">
    <property type="entry name" value="Lambda_DNA-bd_dom_sf"/>
</dbReference>
<dbReference type="CDD" id="cd00093">
    <property type="entry name" value="HTH_XRE"/>
    <property type="match status" value="1"/>
</dbReference>
<proteinExistence type="predicted"/>
<evidence type="ECO:0000313" key="2">
    <source>
        <dbReference type="EMBL" id="NER29574.1"/>
    </source>
</evidence>
<name>A0A6B3NHT4_9CYAN</name>
<dbReference type="SMART" id="SM00530">
    <property type="entry name" value="HTH_XRE"/>
    <property type="match status" value="1"/>
</dbReference>
<sequence>MTDKTNDTIPKTYLDLVKKHPLLPITSDAEEEYARNLINSILDLESCEELTQAQDSYIGTLTILLSNYQRKKALIPDIHGVDLLKLLIKERGLPQKDLVSVFKTESIVSAVLSGQRKLTVEHIQKLAEYFRCSPSAFFPR</sequence>
<evidence type="ECO:0000259" key="1">
    <source>
        <dbReference type="PROSITE" id="PS50943"/>
    </source>
</evidence>
<dbReference type="Gene3D" id="1.10.260.40">
    <property type="entry name" value="lambda repressor-like DNA-binding domains"/>
    <property type="match status" value="1"/>
</dbReference>
<reference evidence="2" key="1">
    <citation type="submission" date="2019-11" db="EMBL/GenBank/DDBJ databases">
        <title>Genomic insights into an expanded diversity of filamentous marine cyanobacteria reveals the extraordinary biosynthetic potential of Moorea and Okeania.</title>
        <authorList>
            <person name="Ferreira Leao T."/>
            <person name="Wang M."/>
            <person name="Moss N."/>
            <person name="Da Silva R."/>
            <person name="Sanders J."/>
            <person name="Nurk S."/>
            <person name="Gurevich A."/>
            <person name="Humphrey G."/>
            <person name="Reher R."/>
            <person name="Zhu Q."/>
            <person name="Belda-Ferre P."/>
            <person name="Glukhov E."/>
            <person name="Rex R."/>
            <person name="Dorrestein P.C."/>
            <person name="Knight R."/>
            <person name="Pevzner P."/>
            <person name="Gerwick W.H."/>
            <person name="Gerwick L."/>
        </authorList>
    </citation>
    <scope>NUCLEOTIDE SEQUENCE</scope>
    <source>
        <strain evidence="2">SIO1C4</strain>
    </source>
</reference>
<gene>
    <name evidence="2" type="ORF">F6J89_18605</name>
</gene>
<protein>
    <submittedName>
        <fullName evidence="2">Helix-turn-helix domain-containing protein</fullName>
    </submittedName>
</protein>
<dbReference type="SUPFAM" id="SSF47413">
    <property type="entry name" value="lambda repressor-like DNA-binding domains"/>
    <property type="match status" value="1"/>
</dbReference>
<dbReference type="EMBL" id="JAAHFQ010000391">
    <property type="protein sequence ID" value="NER29574.1"/>
    <property type="molecule type" value="Genomic_DNA"/>
</dbReference>